<keyword evidence="5" id="KW-0963">Cytoplasm</keyword>
<evidence type="ECO:0000313" key="6">
    <source>
        <dbReference type="EMBL" id="KAG8038863.1"/>
    </source>
</evidence>
<organism evidence="6 7">
    <name type="scientific">Cotesia typhae</name>
    <dbReference type="NCBI Taxonomy" id="2053667"/>
    <lineage>
        <taxon>Eukaryota</taxon>
        <taxon>Metazoa</taxon>
        <taxon>Ecdysozoa</taxon>
        <taxon>Arthropoda</taxon>
        <taxon>Hexapoda</taxon>
        <taxon>Insecta</taxon>
        <taxon>Pterygota</taxon>
        <taxon>Neoptera</taxon>
        <taxon>Endopterygota</taxon>
        <taxon>Hymenoptera</taxon>
        <taxon>Apocrita</taxon>
        <taxon>Ichneumonoidea</taxon>
        <taxon>Braconidae</taxon>
        <taxon>Microgastrinae</taxon>
        <taxon>Cotesia</taxon>
    </lineage>
</organism>
<evidence type="ECO:0000256" key="5">
    <source>
        <dbReference type="RuleBase" id="RU003470"/>
    </source>
</evidence>
<dbReference type="GO" id="GO:0051500">
    <property type="term" value="F:D-tyrosyl-tRNA(Tyr) deacylase activity"/>
    <property type="evidence" value="ECO:0007669"/>
    <property type="project" value="TreeGrafter"/>
</dbReference>
<proteinExistence type="inferred from homology"/>
<dbReference type="OrthoDB" id="275783at2759"/>
<keyword evidence="5" id="KW-0378">Hydrolase</keyword>
<dbReference type="GO" id="GO:0000049">
    <property type="term" value="F:tRNA binding"/>
    <property type="evidence" value="ECO:0007669"/>
    <property type="project" value="UniProtKB-KW"/>
</dbReference>
<dbReference type="FunFam" id="3.50.80.10:FF:000001">
    <property type="entry name" value="D-aminoacyl-tRNA deacylase"/>
    <property type="match status" value="1"/>
</dbReference>
<sequence length="435" mass="49266">MKALVQRVTKASVVVNGEVISSIGNGLCVLIGIKTDDTIADAEYIAEKLLKMRVFDGAAGKRWALNVMDKEFEILCVSQFTLYHILKGNKLDFHRAMSTSAAETFYKNFLEELKRKYKPIFIKVEKQENFNSLLLSSSSNLKKKSIKTDVNIDSDIPSNSKECETEADVDNDDSEQLIRQLSRQFSNSSISSEETKVTKLRNNYDFLGTSIVSSTQIVCKESIISELVYQYLLNSMDKQLAKNDGNYQFTSSTTVIRKARSQELSKNDCDTNDIIDVILRLDNYDNNHPYIRKYELPFSIYLGIDEQIEFLKEHPNLKVHLDATGSVVRLPYKSSKQVVNAMKFISDQKHSNDFDGVNDDKHDIDDTFVLENNFSGAIAYESSKHFQRYLPIKNKVETDAEKSALDVVTKKLITIPAGSNVITAEDILITDVYSI</sequence>
<dbReference type="EC" id="3.1.1.96" evidence="2 5"/>
<dbReference type="PANTHER" id="PTHR10472:SF5">
    <property type="entry name" value="D-AMINOACYL-TRNA DEACYLASE 1"/>
    <property type="match status" value="1"/>
</dbReference>
<evidence type="ECO:0000256" key="4">
    <source>
        <dbReference type="ARBA" id="ARBA00048018"/>
    </source>
</evidence>
<dbReference type="Proteomes" id="UP000729913">
    <property type="component" value="Unassembled WGS sequence"/>
</dbReference>
<dbReference type="Pfam" id="PF02580">
    <property type="entry name" value="Tyr_Deacylase"/>
    <property type="match status" value="1"/>
</dbReference>
<dbReference type="InterPro" id="IPR003732">
    <property type="entry name" value="Daa-tRNA_deacyls_DTD"/>
</dbReference>
<comment type="caution">
    <text evidence="6">The sequence shown here is derived from an EMBL/GenBank/DDBJ whole genome shotgun (WGS) entry which is preliminary data.</text>
</comment>
<accession>A0A8J5QR68</accession>
<comment type="catalytic activity">
    <reaction evidence="3">
        <text>glycyl-tRNA(Ala) + H2O = tRNA(Ala) + glycine + H(+)</text>
        <dbReference type="Rhea" id="RHEA:53744"/>
        <dbReference type="Rhea" id="RHEA-COMP:9657"/>
        <dbReference type="Rhea" id="RHEA-COMP:13640"/>
        <dbReference type="ChEBI" id="CHEBI:15377"/>
        <dbReference type="ChEBI" id="CHEBI:15378"/>
        <dbReference type="ChEBI" id="CHEBI:57305"/>
        <dbReference type="ChEBI" id="CHEBI:78442"/>
        <dbReference type="ChEBI" id="CHEBI:78522"/>
        <dbReference type="EC" id="3.1.1.96"/>
    </reaction>
</comment>
<evidence type="ECO:0000256" key="1">
    <source>
        <dbReference type="ARBA" id="ARBA00009673"/>
    </source>
</evidence>
<dbReference type="NCBIfam" id="TIGR00256">
    <property type="entry name" value="D-aminoacyl-tRNA deacylase"/>
    <property type="match status" value="1"/>
</dbReference>
<comment type="similarity">
    <text evidence="1 5">Belongs to the DTD family.</text>
</comment>
<dbReference type="GO" id="GO:0005737">
    <property type="term" value="C:cytoplasm"/>
    <property type="evidence" value="ECO:0007669"/>
    <property type="project" value="UniProtKB-SubCell"/>
</dbReference>
<dbReference type="EMBL" id="JAAOIC020000039">
    <property type="protein sequence ID" value="KAG8038863.1"/>
    <property type="molecule type" value="Genomic_DNA"/>
</dbReference>
<comment type="catalytic activity">
    <reaction evidence="4">
        <text>a D-aminoacyl-tRNA + H2O = a tRNA + a D-alpha-amino acid + H(+)</text>
        <dbReference type="Rhea" id="RHEA:13953"/>
        <dbReference type="Rhea" id="RHEA-COMP:10123"/>
        <dbReference type="Rhea" id="RHEA-COMP:10124"/>
        <dbReference type="ChEBI" id="CHEBI:15377"/>
        <dbReference type="ChEBI" id="CHEBI:15378"/>
        <dbReference type="ChEBI" id="CHEBI:59871"/>
        <dbReference type="ChEBI" id="CHEBI:78442"/>
        <dbReference type="ChEBI" id="CHEBI:79333"/>
        <dbReference type="EC" id="3.1.1.96"/>
    </reaction>
</comment>
<name>A0A8J5QR68_9HYME</name>
<comment type="subcellular location">
    <subcellularLocation>
        <location evidence="5">Cytoplasm</location>
    </subcellularLocation>
</comment>
<dbReference type="AlphaFoldDB" id="A0A8J5QR68"/>
<reference evidence="6" key="2">
    <citation type="submission" date="2021-04" db="EMBL/GenBank/DDBJ databases">
        <title>Genome-wide patterns of bracovirus chromosomal integration into multiple host tissues during parasitism.</title>
        <authorList>
            <person name="Chebbi M.A.C."/>
        </authorList>
    </citation>
    <scope>NUCLEOTIDE SEQUENCE</scope>
    <source>
        <tissue evidence="6">Whole body</tissue>
    </source>
</reference>
<dbReference type="PANTHER" id="PTHR10472">
    <property type="entry name" value="D-TYROSYL-TRNA TYR DEACYLASE"/>
    <property type="match status" value="1"/>
</dbReference>
<gene>
    <name evidence="6" type="ORF">G9C98_003170</name>
</gene>
<evidence type="ECO:0000313" key="7">
    <source>
        <dbReference type="Proteomes" id="UP000729913"/>
    </source>
</evidence>
<reference evidence="6" key="1">
    <citation type="submission" date="2020-03" db="EMBL/GenBank/DDBJ databases">
        <authorList>
            <person name="Chebbi M.A."/>
            <person name="Drezen J.M."/>
        </authorList>
    </citation>
    <scope>NUCLEOTIDE SEQUENCE</scope>
    <source>
        <tissue evidence="6">Whole body</tissue>
    </source>
</reference>
<keyword evidence="5" id="KW-0820">tRNA-binding</keyword>
<keyword evidence="5" id="KW-0694">RNA-binding</keyword>
<protein>
    <recommendedName>
        <fullName evidence="2 5">D-aminoacyl-tRNA deacylase</fullName>
        <ecNumber evidence="2 5">3.1.1.96</ecNumber>
    </recommendedName>
</protein>
<keyword evidence="7" id="KW-1185">Reference proteome</keyword>
<evidence type="ECO:0000256" key="3">
    <source>
        <dbReference type="ARBA" id="ARBA00047676"/>
    </source>
</evidence>
<evidence type="ECO:0000256" key="2">
    <source>
        <dbReference type="ARBA" id="ARBA00013056"/>
    </source>
</evidence>